<dbReference type="RefSeq" id="WP_060192581.1">
    <property type="nucleotide sequence ID" value="NZ_LPHD01000049.1"/>
</dbReference>
<feature type="domain" description="LamG-like jellyroll fold" evidence="4">
    <location>
        <begin position="396"/>
        <end position="532"/>
    </location>
</feature>
<dbReference type="InterPro" id="IPR013320">
    <property type="entry name" value="ConA-like_dom_sf"/>
</dbReference>
<organism evidence="5 6">
    <name type="scientific">Burkholderia ubonensis</name>
    <dbReference type="NCBI Taxonomy" id="101571"/>
    <lineage>
        <taxon>Bacteria</taxon>
        <taxon>Pseudomonadati</taxon>
        <taxon>Pseudomonadota</taxon>
        <taxon>Betaproteobacteria</taxon>
        <taxon>Burkholderiales</taxon>
        <taxon>Burkholderiaceae</taxon>
        <taxon>Burkholderia</taxon>
        <taxon>Burkholderia cepacia complex</taxon>
    </lineage>
</organism>
<name>A0A119HFN0_9BURK</name>
<dbReference type="Pfam" id="PF05345">
    <property type="entry name" value="He_PIG"/>
    <property type="match status" value="3"/>
</dbReference>
<dbReference type="EMBL" id="LPHD01000049">
    <property type="protein sequence ID" value="KWA84182.1"/>
    <property type="molecule type" value="Genomic_DNA"/>
</dbReference>
<proteinExistence type="predicted"/>
<evidence type="ECO:0000313" key="5">
    <source>
        <dbReference type="EMBL" id="KWA84182.1"/>
    </source>
</evidence>
<reference evidence="5 6" key="1">
    <citation type="submission" date="2015-11" db="EMBL/GenBank/DDBJ databases">
        <title>Expanding the genomic diversity of Burkholderia species for the development of highly accurate diagnostics.</title>
        <authorList>
            <person name="Sahl J."/>
            <person name="Keim P."/>
            <person name="Wagner D."/>
        </authorList>
    </citation>
    <scope>NUCLEOTIDE SEQUENCE [LARGE SCALE GENOMIC DNA]</scope>
    <source>
        <strain evidence="5 6">MSMB2087WGS</strain>
    </source>
</reference>
<dbReference type="InterPro" id="IPR015919">
    <property type="entry name" value="Cadherin-like_sf"/>
</dbReference>
<dbReference type="SMART" id="SM00560">
    <property type="entry name" value="LamGL"/>
    <property type="match status" value="1"/>
</dbReference>
<accession>A0A119HFN0</accession>
<feature type="signal peptide" evidence="3">
    <location>
        <begin position="1"/>
        <end position="21"/>
    </location>
</feature>
<dbReference type="InterPro" id="IPR006558">
    <property type="entry name" value="LamG-like"/>
</dbReference>
<dbReference type="AlphaFoldDB" id="A0A119HFN0"/>
<evidence type="ECO:0000256" key="3">
    <source>
        <dbReference type="SAM" id="SignalP"/>
    </source>
</evidence>
<sequence length="538" mass="55751">MKKLKFIAALALASSTLSAYAADYYVVIPFKSKTTVEKPPTVTVTVTLGAVSLPSAHQGSAYIYDLKPLLQVKGDTAFDVTKVTWSLSAGALPAGITLSADGTLSGTPTVPGQQTLTLRATYKGANGEQTYQLVTVALTVALNAISLPSALEGALYTYDLKPLLQVSGDTAFDATKVTWSLSNGALPAGIVLNADGTLSGTPTGPGQQSVTLRASYKGSNGEQTYQFVTVALTVKLNTTTPPPAMATKSYTLDLRPLLSTNDPKYSATNTKWALSAGTLPAGLTLSTTGVIAGTPTTAANSTFTVKADYLAHSSSQDYTIKVDPAAGLLMPMDGANGSTSFVDAGPAAIPFVAQGNARISTAKSMSGGASAYFDKSANTRIYATAASAAGLNLGTSDFTVEAWVNLDIVESYYGHIFGKGNGVTAGSWTVVVYNSKLCWNVAPCSKTTPVAGTWYHVAVTRTGGTLRLFINGVLEGSQADSVSYISSGSTGNFTMGDRIGGDQNQQYPVKGYVDSLRVVVGSALYTSNFTPSASLPNY</sequence>
<protein>
    <recommendedName>
        <fullName evidence="4">LamG-like jellyroll fold domain-containing protein</fullName>
    </recommendedName>
</protein>
<comment type="caution">
    <text evidence="5">The sequence shown here is derived from an EMBL/GenBank/DDBJ whole genome shotgun (WGS) entry which is preliminary data.</text>
</comment>
<keyword evidence="1 3" id="KW-0732">Signal</keyword>
<dbReference type="InterPro" id="IPR013783">
    <property type="entry name" value="Ig-like_fold"/>
</dbReference>
<dbReference type="Pfam" id="PF13385">
    <property type="entry name" value="Laminin_G_3"/>
    <property type="match status" value="1"/>
</dbReference>
<evidence type="ECO:0000259" key="4">
    <source>
        <dbReference type="SMART" id="SM00560"/>
    </source>
</evidence>
<evidence type="ECO:0000256" key="2">
    <source>
        <dbReference type="ARBA" id="ARBA00023157"/>
    </source>
</evidence>
<dbReference type="GO" id="GO:0016020">
    <property type="term" value="C:membrane"/>
    <property type="evidence" value="ECO:0007669"/>
    <property type="project" value="InterPro"/>
</dbReference>
<dbReference type="SUPFAM" id="SSF49899">
    <property type="entry name" value="Concanavalin A-like lectins/glucanases"/>
    <property type="match status" value="1"/>
</dbReference>
<keyword evidence="2" id="KW-1015">Disulfide bond</keyword>
<evidence type="ECO:0000313" key="6">
    <source>
        <dbReference type="Proteomes" id="UP000060630"/>
    </source>
</evidence>
<dbReference type="Gene3D" id="2.60.120.200">
    <property type="match status" value="1"/>
</dbReference>
<dbReference type="Proteomes" id="UP000060630">
    <property type="component" value="Unassembled WGS sequence"/>
</dbReference>
<dbReference type="Gene3D" id="2.60.40.10">
    <property type="entry name" value="Immunoglobulins"/>
    <property type="match status" value="3"/>
</dbReference>
<feature type="chain" id="PRO_5007162195" description="LamG-like jellyroll fold domain-containing protein" evidence="3">
    <location>
        <begin position="22"/>
        <end position="538"/>
    </location>
</feature>
<dbReference type="SUPFAM" id="SSF49313">
    <property type="entry name" value="Cadherin-like"/>
    <property type="match status" value="2"/>
</dbReference>
<gene>
    <name evidence="5" type="ORF">WL29_22745</name>
</gene>
<dbReference type="GO" id="GO:0005509">
    <property type="term" value="F:calcium ion binding"/>
    <property type="evidence" value="ECO:0007669"/>
    <property type="project" value="InterPro"/>
</dbReference>
<evidence type="ECO:0000256" key="1">
    <source>
        <dbReference type="ARBA" id="ARBA00022729"/>
    </source>
</evidence>